<gene>
    <name evidence="2" type="ORF">Gotri_011528</name>
</gene>
<comment type="caution">
    <text evidence="2">The sequence shown here is derived from an EMBL/GenBank/DDBJ whole genome shotgun (WGS) entry which is preliminary data.</text>
</comment>
<evidence type="ECO:0008006" key="4">
    <source>
        <dbReference type="Google" id="ProtNLM"/>
    </source>
</evidence>
<evidence type="ECO:0000256" key="1">
    <source>
        <dbReference type="SAM" id="Coils"/>
    </source>
</evidence>
<dbReference type="Proteomes" id="UP000593568">
    <property type="component" value="Unassembled WGS sequence"/>
</dbReference>
<evidence type="ECO:0000313" key="2">
    <source>
        <dbReference type="EMBL" id="MBA0776545.1"/>
    </source>
</evidence>
<reference evidence="2 3" key="1">
    <citation type="journal article" date="2019" name="Genome Biol. Evol.">
        <title>Insights into the evolution of the New World diploid cottons (Gossypium, subgenus Houzingenia) based on genome sequencing.</title>
        <authorList>
            <person name="Grover C.E."/>
            <person name="Arick M.A. 2nd"/>
            <person name="Thrash A."/>
            <person name="Conover J.L."/>
            <person name="Sanders W.S."/>
            <person name="Peterson D.G."/>
            <person name="Frelichowski J.E."/>
            <person name="Scheffler J.A."/>
            <person name="Scheffler B.E."/>
            <person name="Wendel J.F."/>
        </authorList>
    </citation>
    <scope>NUCLEOTIDE SEQUENCE [LARGE SCALE GENOMIC DNA]</scope>
    <source>
        <strain evidence="2">8</strain>
        <tissue evidence="2">Leaf</tissue>
    </source>
</reference>
<accession>A0A7J9EVP1</accession>
<protein>
    <recommendedName>
        <fullName evidence="4">Reverse transcriptase zinc-binding domain-containing protein</fullName>
    </recommendedName>
</protein>
<dbReference type="EMBL" id="JABEZW010000009">
    <property type="protein sequence ID" value="MBA0776545.1"/>
    <property type="molecule type" value="Genomic_DNA"/>
</dbReference>
<evidence type="ECO:0000313" key="3">
    <source>
        <dbReference type="Proteomes" id="UP000593568"/>
    </source>
</evidence>
<sequence length="221" mass="25790">MPTLANLRYKKIVVDTLCPRCRRSVEDFVHMFQDCLITIEAWVSLNFSWILNNLCRNSREYVVRKRVKEALREWVGENVTGHSSKPVTITPNASNEGLLSRWGSFSPPELARLKELLKKPVRLKPGTVRMSKKEFEQRWVRKPLREMLSAIEERVGKLEKSMEDAKESDNALGKSIENLREQSRDFVTMCLTFQRDSMQELLNEEADREERCSRSHGKGFE</sequence>
<keyword evidence="3" id="KW-1185">Reference proteome</keyword>
<name>A0A7J9EVP1_9ROSI</name>
<organism evidence="2 3">
    <name type="scientific">Gossypium trilobum</name>
    <dbReference type="NCBI Taxonomy" id="34281"/>
    <lineage>
        <taxon>Eukaryota</taxon>
        <taxon>Viridiplantae</taxon>
        <taxon>Streptophyta</taxon>
        <taxon>Embryophyta</taxon>
        <taxon>Tracheophyta</taxon>
        <taxon>Spermatophyta</taxon>
        <taxon>Magnoliopsida</taxon>
        <taxon>eudicotyledons</taxon>
        <taxon>Gunneridae</taxon>
        <taxon>Pentapetalae</taxon>
        <taxon>rosids</taxon>
        <taxon>malvids</taxon>
        <taxon>Malvales</taxon>
        <taxon>Malvaceae</taxon>
        <taxon>Malvoideae</taxon>
        <taxon>Gossypium</taxon>
    </lineage>
</organism>
<keyword evidence="1" id="KW-0175">Coiled coil</keyword>
<proteinExistence type="predicted"/>
<feature type="coiled-coil region" evidence="1">
    <location>
        <begin position="148"/>
        <end position="182"/>
    </location>
</feature>
<dbReference type="AlphaFoldDB" id="A0A7J9EVP1"/>